<dbReference type="InterPro" id="IPR037682">
    <property type="entry name" value="TonB_C"/>
</dbReference>
<feature type="transmembrane region" description="Helical" evidence="6">
    <location>
        <begin position="20"/>
        <end position="41"/>
    </location>
</feature>
<dbReference type="Pfam" id="PF03544">
    <property type="entry name" value="TonB_C"/>
    <property type="match status" value="1"/>
</dbReference>
<dbReference type="Gene3D" id="3.30.1150.10">
    <property type="match status" value="1"/>
</dbReference>
<evidence type="ECO:0000256" key="2">
    <source>
        <dbReference type="ARBA" id="ARBA00022692"/>
    </source>
</evidence>
<dbReference type="InterPro" id="IPR006260">
    <property type="entry name" value="TonB/TolA_C"/>
</dbReference>
<evidence type="ECO:0000313" key="9">
    <source>
        <dbReference type="Proteomes" id="UP000254508"/>
    </source>
</evidence>
<accession>A0A345YDQ4</accession>
<dbReference type="NCBIfam" id="TIGR01352">
    <property type="entry name" value="tonB_Cterm"/>
    <property type="match status" value="1"/>
</dbReference>
<feature type="region of interest" description="Disordered" evidence="5">
    <location>
        <begin position="56"/>
        <end position="76"/>
    </location>
</feature>
<keyword evidence="2 6" id="KW-0812">Transmembrane</keyword>
<feature type="compositionally biased region" description="Pro residues" evidence="5">
    <location>
        <begin position="59"/>
        <end position="68"/>
    </location>
</feature>
<dbReference type="OrthoDB" id="7585155at2"/>
<dbReference type="GO" id="GO:0055085">
    <property type="term" value="P:transmembrane transport"/>
    <property type="evidence" value="ECO:0007669"/>
    <property type="project" value="InterPro"/>
</dbReference>
<dbReference type="KEGG" id="err:DVR09_06615"/>
<comment type="subcellular location">
    <subcellularLocation>
        <location evidence="1">Membrane</location>
        <topology evidence="1">Single-pass membrane protein</topology>
    </subcellularLocation>
</comment>
<evidence type="ECO:0000256" key="4">
    <source>
        <dbReference type="ARBA" id="ARBA00023136"/>
    </source>
</evidence>
<evidence type="ECO:0000256" key="6">
    <source>
        <dbReference type="SAM" id="Phobius"/>
    </source>
</evidence>
<dbReference type="GO" id="GO:0016020">
    <property type="term" value="C:membrane"/>
    <property type="evidence" value="ECO:0007669"/>
    <property type="project" value="UniProtKB-SubCell"/>
</dbReference>
<evidence type="ECO:0000256" key="5">
    <source>
        <dbReference type="SAM" id="MobiDB-lite"/>
    </source>
</evidence>
<organism evidence="8 9">
    <name type="scientific">Erythrobacter aureus</name>
    <dbReference type="NCBI Taxonomy" id="2182384"/>
    <lineage>
        <taxon>Bacteria</taxon>
        <taxon>Pseudomonadati</taxon>
        <taxon>Pseudomonadota</taxon>
        <taxon>Alphaproteobacteria</taxon>
        <taxon>Sphingomonadales</taxon>
        <taxon>Erythrobacteraceae</taxon>
        <taxon>Erythrobacter/Porphyrobacter group</taxon>
        <taxon>Erythrobacter</taxon>
    </lineage>
</organism>
<dbReference type="AlphaFoldDB" id="A0A345YDQ4"/>
<dbReference type="SUPFAM" id="SSF74653">
    <property type="entry name" value="TolA/TonB C-terminal domain"/>
    <property type="match status" value="1"/>
</dbReference>
<sequence>MEEDETMSYVDQTRRPSPAGMAAVIGVHVAVGALLVTGLTVTGTLPPIINEIGATNIPIEPPPPPKPADPVEAKPAEPTQPLVHIPQQKLNLKPVEPTIPSTPLIFPPLPKPSPGLGVEIPKPTPKPSFDPVGARPKNDPGAWLSNNDYRPVWIRKELTGLATFRLEIAANGRVTGCTVTGSTGHGELDAATCRLVSKRARFEPARGGNGEAVAGSYTGSVLWQLPE</sequence>
<gene>
    <name evidence="8" type="ORF">DVR09_06615</name>
</gene>
<name>A0A345YDQ4_9SPHN</name>
<evidence type="ECO:0000259" key="7">
    <source>
        <dbReference type="Pfam" id="PF03544"/>
    </source>
</evidence>
<keyword evidence="9" id="KW-1185">Reference proteome</keyword>
<keyword evidence="3 6" id="KW-1133">Transmembrane helix</keyword>
<evidence type="ECO:0000256" key="1">
    <source>
        <dbReference type="ARBA" id="ARBA00004167"/>
    </source>
</evidence>
<dbReference type="Proteomes" id="UP000254508">
    <property type="component" value="Chromosome"/>
</dbReference>
<dbReference type="EMBL" id="CP031357">
    <property type="protein sequence ID" value="AXK42056.1"/>
    <property type="molecule type" value="Genomic_DNA"/>
</dbReference>
<evidence type="ECO:0000256" key="3">
    <source>
        <dbReference type="ARBA" id="ARBA00022989"/>
    </source>
</evidence>
<protein>
    <submittedName>
        <fullName evidence="8">TonB family protein</fullName>
    </submittedName>
</protein>
<proteinExistence type="predicted"/>
<keyword evidence="4 6" id="KW-0472">Membrane</keyword>
<reference evidence="9" key="1">
    <citation type="submission" date="2018-07" db="EMBL/GenBank/DDBJ databases">
        <title>Genome sequence of Erythrobacter strain YH-07, an antagonistic bacterium isolated from Yellow Sea.</title>
        <authorList>
            <person name="Tang T."/>
            <person name="Liu Q."/>
            <person name="Sun X."/>
        </authorList>
    </citation>
    <scope>NUCLEOTIDE SEQUENCE [LARGE SCALE GENOMIC DNA]</scope>
    <source>
        <strain evidence="9">YH-07</strain>
    </source>
</reference>
<evidence type="ECO:0000313" key="8">
    <source>
        <dbReference type="EMBL" id="AXK42056.1"/>
    </source>
</evidence>
<feature type="domain" description="TonB C-terminal" evidence="7">
    <location>
        <begin position="154"/>
        <end position="224"/>
    </location>
</feature>